<dbReference type="Gene3D" id="2.20.25.240">
    <property type="match status" value="1"/>
</dbReference>
<evidence type="ECO:0000256" key="3">
    <source>
        <dbReference type="ARBA" id="ARBA00022833"/>
    </source>
</evidence>
<dbReference type="EMBL" id="OU893348">
    <property type="protein sequence ID" value="CAG9787377.1"/>
    <property type="molecule type" value="Genomic_DNA"/>
</dbReference>
<keyword evidence="1" id="KW-0479">Metal-binding</keyword>
<sequence>MKIIFKWQMYQCVLFFPDYVFIPGLKNELLMFGGYSFAQNHTKRLWYCSQKRLGCKAKVQMNSDNCIVFADSEHCHKPPEYHITKSGQYVLLRNSKKRKRSK</sequence>
<proteinExistence type="predicted"/>
<feature type="domain" description="FLYWCH-type" evidence="4">
    <location>
        <begin position="26"/>
        <end position="76"/>
    </location>
</feature>
<evidence type="ECO:0000256" key="2">
    <source>
        <dbReference type="ARBA" id="ARBA00022771"/>
    </source>
</evidence>
<keyword evidence="2" id="KW-0863">Zinc-finger</keyword>
<reference evidence="5" key="2">
    <citation type="submission" date="2022-10" db="EMBL/GenBank/DDBJ databases">
        <authorList>
            <consortium name="ENA_rothamsted_submissions"/>
            <consortium name="culmorum"/>
            <person name="King R."/>
        </authorList>
    </citation>
    <scope>NUCLEOTIDE SEQUENCE</scope>
</reference>
<dbReference type="AlphaFoldDB" id="A0A9N9WDE5"/>
<dbReference type="Pfam" id="PF04500">
    <property type="entry name" value="FLYWCH"/>
    <property type="match status" value="1"/>
</dbReference>
<dbReference type="GO" id="GO:0008270">
    <property type="term" value="F:zinc ion binding"/>
    <property type="evidence" value="ECO:0007669"/>
    <property type="project" value="UniProtKB-KW"/>
</dbReference>
<dbReference type="OrthoDB" id="7438973at2759"/>
<protein>
    <recommendedName>
        <fullName evidence="4">FLYWCH-type domain-containing protein</fullName>
    </recommendedName>
</protein>
<evidence type="ECO:0000256" key="1">
    <source>
        <dbReference type="ARBA" id="ARBA00022723"/>
    </source>
</evidence>
<organism evidence="5 6">
    <name type="scientific">Diatraea saccharalis</name>
    <name type="common">sugarcane borer</name>
    <dbReference type="NCBI Taxonomy" id="40085"/>
    <lineage>
        <taxon>Eukaryota</taxon>
        <taxon>Metazoa</taxon>
        <taxon>Ecdysozoa</taxon>
        <taxon>Arthropoda</taxon>
        <taxon>Hexapoda</taxon>
        <taxon>Insecta</taxon>
        <taxon>Pterygota</taxon>
        <taxon>Neoptera</taxon>
        <taxon>Endopterygota</taxon>
        <taxon>Lepidoptera</taxon>
        <taxon>Glossata</taxon>
        <taxon>Ditrysia</taxon>
        <taxon>Pyraloidea</taxon>
        <taxon>Crambidae</taxon>
        <taxon>Crambinae</taxon>
        <taxon>Diatraea</taxon>
    </lineage>
</organism>
<keyword evidence="6" id="KW-1185">Reference proteome</keyword>
<evidence type="ECO:0000313" key="5">
    <source>
        <dbReference type="EMBL" id="CAG9787377.1"/>
    </source>
</evidence>
<accession>A0A9N9WDE5</accession>
<keyword evidence="3" id="KW-0862">Zinc</keyword>
<gene>
    <name evidence="5" type="ORF">DIATSA_LOCUS5263</name>
</gene>
<evidence type="ECO:0000313" key="6">
    <source>
        <dbReference type="Proteomes" id="UP001153714"/>
    </source>
</evidence>
<dbReference type="Proteomes" id="UP001153714">
    <property type="component" value="Chromosome 17"/>
</dbReference>
<name>A0A9N9WDE5_9NEOP</name>
<reference evidence="5" key="1">
    <citation type="submission" date="2021-12" db="EMBL/GenBank/DDBJ databases">
        <authorList>
            <person name="King R."/>
        </authorList>
    </citation>
    <scope>NUCLEOTIDE SEQUENCE</scope>
</reference>
<evidence type="ECO:0000259" key="4">
    <source>
        <dbReference type="Pfam" id="PF04500"/>
    </source>
</evidence>
<dbReference type="InterPro" id="IPR007588">
    <property type="entry name" value="Znf_FLYWCH"/>
</dbReference>